<comment type="cofactor">
    <cofactor evidence="1">
        <name>Zn(2+)</name>
        <dbReference type="ChEBI" id="CHEBI:29105"/>
    </cofactor>
</comment>
<evidence type="ECO:0000256" key="4">
    <source>
        <dbReference type="ARBA" id="ARBA00022723"/>
    </source>
</evidence>
<keyword evidence="13" id="KW-1185">Reference proteome</keyword>
<evidence type="ECO:0000256" key="1">
    <source>
        <dbReference type="ARBA" id="ARBA00001947"/>
    </source>
</evidence>
<organism evidence="12 13">
    <name type="scientific">Naegleria lovaniensis</name>
    <name type="common">Amoeba</name>
    <dbReference type="NCBI Taxonomy" id="51637"/>
    <lineage>
        <taxon>Eukaryota</taxon>
        <taxon>Discoba</taxon>
        <taxon>Heterolobosea</taxon>
        <taxon>Tetramitia</taxon>
        <taxon>Eutetramitia</taxon>
        <taxon>Vahlkampfiidae</taxon>
        <taxon>Naegleria</taxon>
    </lineage>
</organism>
<keyword evidence="6" id="KW-0862">Zinc</keyword>
<evidence type="ECO:0000256" key="5">
    <source>
        <dbReference type="ARBA" id="ARBA00022801"/>
    </source>
</evidence>
<comment type="caution">
    <text evidence="12">The sequence shown here is derived from an EMBL/GenBank/DDBJ whole genome shotgun (WGS) entry which is preliminary data.</text>
</comment>
<dbReference type="GeneID" id="68098265"/>
<comment type="similarity">
    <text evidence="9">Belongs to the peptidase M16 family.</text>
</comment>
<evidence type="ECO:0000256" key="7">
    <source>
        <dbReference type="ARBA" id="ARBA00023049"/>
    </source>
</evidence>
<dbReference type="GO" id="GO:0046872">
    <property type="term" value="F:metal ion binding"/>
    <property type="evidence" value="ECO:0007669"/>
    <property type="project" value="UniProtKB-KW"/>
</dbReference>
<reference evidence="12 13" key="1">
    <citation type="journal article" date="2018" name="BMC Genomics">
        <title>The genome of Naegleria lovaniensis, the basis for a comparative approach to unravel pathogenicity factors of the human pathogenic amoeba N. fowleri.</title>
        <authorList>
            <person name="Liechti N."/>
            <person name="Schurch N."/>
            <person name="Bruggmann R."/>
            <person name="Wittwer M."/>
        </authorList>
    </citation>
    <scope>NUCLEOTIDE SEQUENCE [LARGE SCALE GENOMIC DNA]</scope>
    <source>
        <strain evidence="12 13">ATCC 30569</strain>
    </source>
</reference>
<dbReference type="InterPro" id="IPR007863">
    <property type="entry name" value="Peptidase_M16_C"/>
</dbReference>
<dbReference type="InterPro" id="IPR011249">
    <property type="entry name" value="Metalloenz_LuxS/M16"/>
</dbReference>
<dbReference type="Pfam" id="PF05193">
    <property type="entry name" value="Peptidase_M16_C"/>
    <property type="match status" value="1"/>
</dbReference>
<keyword evidence="3" id="KW-0645">Protease</keyword>
<dbReference type="InterPro" id="IPR001431">
    <property type="entry name" value="Pept_M16_Zn_BS"/>
</dbReference>
<evidence type="ECO:0000313" key="12">
    <source>
        <dbReference type="EMBL" id="KAG2382018.1"/>
    </source>
</evidence>
<keyword evidence="7" id="KW-0482">Metalloprotease</keyword>
<keyword evidence="4" id="KW-0479">Metal-binding</keyword>
<evidence type="ECO:0000256" key="6">
    <source>
        <dbReference type="ARBA" id="ARBA00022833"/>
    </source>
</evidence>
<evidence type="ECO:0000256" key="3">
    <source>
        <dbReference type="ARBA" id="ARBA00022670"/>
    </source>
</evidence>
<feature type="domain" description="Peptidase M16 N-terminal" evidence="10">
    <location>
        <begin position="63"/>
        <end position="209"/>
    </location>
</feature>
<dbReference type="Proteomes" id="UP000816034">
    <property type="component" value="Unassembled WGS sequence"/>
</dbReference>
<evidence type="ECO:0000259" key="11">
    <source>
        <dbReference type="Pfam" id="PF05193"/>
    </source>
</evidence>
<dbReference type="AlphaFoldDB" id="A0AA88GPX7"/>
<dbReference type="InterPro" id="IPR011765">
    <property type="entry name" value="Pept_M16_N"/>
</dbReference>
<dbReference type="PROSITE" id="PS00143">
    <property type="entry name" value="INSULINASE"/>
    <property type="match status" value="1"/>
</dbReference>
<name>A0AA88GPX7_NAELO</name>
<evidence type="ECO:0008006" key="14">
    <source>
        <dbReference type="Google" id="ProtNLM"/>
    </source>
</evidence>
<feature type="domain" description="Peptidase M16 C-terminal" evidence="11">
    <location>
        <begin position="215"/>
        <end position="404"/>
    </location>
</feature>
<dbReference type="Gene3D" id="3.30.830.10">
    <property type="entry name" value="Metalloenzyme, LuxS/M16 peptidase-like"/>
    <property type="match status" value="2"/>
</dbReference>
<dbReference type="GO" id="GO:0006508">
    <property type="term" value="P:proteolysis"/>
    <property type="evidence" value="ECO:0007669"/>
    <property type="project" value="UniProtKB-KW"/>
</dbReference>
<dbReference type="PANTHER" id="PTHR11851:SF149">
    <property type="entry name" value="GH01077P"/>
    <property type="match status" value="1"/>
</dbReference>
<proteinExistence type="inferred from homology"/>
<dbReference type="GO" id="GO:0005739">
    <property type="term" value="C:mitochondrion"/>
    <property type="evidence" value="ECO:0007669"/>
    <property type="project" value="UniProtKB-SubCell"/>
</dbReference>
<dbReference type="FunFam" id="3.30.830.10:FF:000008">
    <property type="entry name" value="Mitochondrial-processing peptidase subunit beta"/>
    <property type="match status" value="1"/>
</dbReference>
<dbReference type="EMBL" id="PYSW02000025">
    <property type="protein sequence ID" value="KAG2382018.1"/>
    <property type="molecule type" value="Genomic_DNA"/>
</dbReference>
<evidence type="ECO:0000259" key="10">
    <source>
        <dbReference type="Pfam" id="PF00675"/>
    </source>
</evidence>
<dbReference type="InterPro" id="IPR050361">
    <property type="entry name" value="MPP/UQCRC_Complex"/>
</dbReference>
<evidence type="ECO:0000256" key="9">
    <source>
        <dbReference type="RuleBase" id="RU004447"/>
    </source>
</evidence>
<accession>A0AA88GPX7</accession>
<dbReference type="Pfam" id="PF00675">
    <property type="entry name" value="Peptidase_M16"/>
    <property type="match status" value="1"/>
</dbReference>
<evidence type="ECO:0000256" key="8">
    <source>
        <dbReference type="ARBA" id="ARBA00023128"/>
    </source>
</evidence>
<protein>
    <recommendedName>
        <fullName evidence="14">Mitochondrial processing peptidase</fullName>
    </recommendedName>
</protein>
<dbReference type="RefSeq" id="XP_044547697.1">
    <property type="nucleotide sequence ID" value="XM_044695602.1"/>
</dbReference>
<evidence type="ECO:0000256" key="2">
    <source>
        <dbReference type="ARBA" id="ARBA00004173"/>
    </source>
</evidence>
<dbReference type="SUPFAM" id="SSF63411">
    <property type="entry name" value="LuxS/MPP-like metallohydrolase"/>
    <property type="match status" value="2"/>
</dbReference>
<keyword evidence="5" id="KW-0378">Hydrolase</keyword>
<evidence type="ECO:0000313" key="13">
    <source>
        <dbReference type="Proteomes" id="UP000816034"/>
    </source>
</evidence>
<dbReference type="PANTHER" id="PTHR11851">
    <property type="entry name" value="METALLOPROTEASE"/>
    <property type="match status" value="1"/>
</dbReference>
<keyword evidence="8" id="KW-0496">Mitochondrion</keyword>
<dbReference type="GO" id="GO:0004222">
    <property type="term" value="F:metalloendopeptidase activity"/>
    <property type="evidence" value="ECO:0007669"/>
    <property type="project" value="InterPro"/>
</dbReference>
<comment type="subcellular location">
    <subcellularLocation>
        <location evidence="2">Mitochondrion</location>
    </subcellularLocation>
</comment>
<sequence length="490" mass="54675">MLSKLSSHKTLIKSVLHHQRRGYATSVVESALDQSLHTPSYHLPKELTKAAATRVTVLDNGFRVVTEPKVGETSAVGVFIGAGSRQESVLNNGVAHFLEHMYFKGTNKRSKVDIEAEHERTGSLLNAHTSREYTAFTIQCLKNNVDRSVNSLSEILLDSKLDEKDINEERSVILLESEDVSQSVEECVYDELHRTAFPDSGLGLSILGPIENIKKLSRQQMIQYQKDFYTAERMVLVGTGNVDHDKLVNLAERNFGHLQSATKTPRPLGEYQVTPEYIGSDVRVETDEVNGLHGAIGFQGPGLSSGDMVVINLIQFILGAFDISQGAPGKYAASNMAQYIGEQGWAQQVLPFLHGYSDTSLFGVKFVNDGGEDTDYLMVEILRQMTRLCYKVTTAELERAKNLLKLSVLSQYDGNLKNVLEEVGRQTLLFNRRPSAAEMFARIDSITVDDVKRVANTYIYDKEPVLVGVGYTKEFIDYSWARMFTSSIRL</sequence>
<gene>
    <name evidence="12" type="ORF">C9374_005810</name>
</gene>